<proteinExistence type="predicted"/>
<dbReference type="STRING" id="2018661.A0A2A2LWY1"/>
<dbReference type="Gene3D" id="3.30.1490.40">
    <property type="match status" value="1"/>
</dbReference>
<dbReference type="SMART" id="SM00444">
    <property type="entry name" value="GYF"/>
    <property type="match status" value="1"/>
</dbReference>
<dbReference type="Pfam" id="PF02213">
    <property type="entry name" value="GYF"/>
    <property type="match status" value="1"/>
</dbReference>
<dbReference type="OrthoDB" id="48509at2759"/>
<evidence type="ECO:0000259" key="2">
    <source>
        <dbReference type="PROSITE" id="PS50829"/>
    </source>
</evidence>
<dbReference type="PROSITE" id="PS50829">
    <property type="entry name" value="GYF"/>
    <property type="match status" value="1"/>
</dbReference>
<keyword evidence="4" id="KW-1185">Reference proteome</keyword>
<dbReference type="InterPro" id="IPR003169">
    <property type="entry name" value="GYF"/>
</dbReference>
<dbReference type="AlphaFoldDB" id="A0A2A2LWY1"/>
<feature type="region of interest" description="Disordered" evidence="1">
    <location>
        <begin position="150"/>
        <end position="172"/>
    </location>
</feature>
<sequence>MATYQNGNVASPPQMTMSQPPPQFTMWSYIGPDGCAHGPFHGADMIKWTQASYFTDSLLVRTDNDDKFYPLADWKRLLGGQLPFNLPIHSFQALTQALAQQQQQQQQQTAVAQAQVQLPPVLPTTFGPPAAVSHGPVPHPVNHLPPIHPFQSPAPQHHDIGTQTEPPPTQCTQETQTIPLLIPSGNAERVLSELLRQQVVIRD</sequence>
<accession>A0A2A2LWY1</accession>
<name>A0A2A2LWY1_9BILA</name>
<gene>
    <name evidence="3" type="ORF">WR25_05485</name>
</gene>
<organism evidence="3 4">
    <name type="scientific">Diploscapter pachys</name>
    <dbReference type="NCBI Taxonomy" id="2018661"/>
    <lineage>
        <taxon>Eukaryota</taxon>
        <taxon>Metazoa</taxon>
        <taxon>Ecdysozoa</taxon>
        <taxon>Nematoda</taxon>
        <taxon>Chromadorea</taxon>
        <taxon>Rhabditida</taxon>
        <taxon>Rhabditina</taxon>
        <taxon>Rhabditomorpha</taxon>
        <taxon>Rhabditoidea</taxon>
        <taxon>Rhabditidae</taxon>
        <taxon>Diploscapter</taxon>
    </lineage>
</organism>
<reference evidence="3 4" key="1">
    <citation type="journal article" date="2017" name="Curr. Biol.">
        <title>Genome architecture and evolution of a unichromosomal asexual nematode.</title>
        <authorList>
            <person name="Fradin H."/>
            <person name="Zegar C."/>
            <person name="Gutwein M."/>
            <person name="Lucas J."/>
            <person name="Kovtun M."/>
            <person name="Corcoran D."/>
            <person name="Baugh L.R."/>
            <person name="Kiontke K."/>
            <person name="Gunsalus K."/>
            <person name="Fitch D.H."/>
            <person name="Piano F."/>
        </authorList>
    </citation>
    <scope>NUCLEOTIDE SEQUENCE [LARGE SCALE GENOMIC DNA]</scope>
    <source>
        <strain evidence="3">PF1309</strain>
    </source>
</reference>
<dbReference type="InterPro" id="IPR035445">
    <property type="entry name" value="GYF-like_dom_sf"/>
</dbReference>
<evidence type="ECO:0000256" key="1">
    <source>
        <dbReference type="SAM" id="MobiDB-lite"/>
    </source>
</evidence>
<dbReference type="Proteomes" id="UP000218231">
    <property type="component" value="Unassembled WGS sequence"/>
</dbReference>
<evidence type="ECO:0000313" key="3">
    <source>
        <dbReference type="EMBL" id="PAV90700.1"/>
    </source>
</evidence>
<dbReference type="SUPFAM" id="SSF55277">
    <property type="entry name" value="GYF domain"/>
    <property type="match status" value="1"/>
</dbReference>
<evidence type="ECO:0000313" key="4">
    <source>
        <dbReference type="Proteomes" id="UP000218231"/>
    </source>
</evidence>
<feature type="domain" description="GYF" evidence="2">
    <location>
        <begin position="24"/>
        <end position="72"/>
    </location>
</feature>
<dbReference type="EMBL" id="LIAE01006363">
    <property type="protein sequence ID" value="PAV90700.1"/>
    <property type="molecule type" value="Genomic_DNA"/>
</dbReference>
<protein>
    <recommendedName>
        <fullName evidence="2">GYF domain-containing protein</fullName>
    </recommendedName>
</protein>
<comment type="caution">
    <text evidence="3">The sequence shown here is derived from an EMBL/GenBank/DDBJ whole genome shotgun (WGS) entry which is preliminary data.</text>
</comment>